<sequence>MDTVDDCKKLVGFDQQLDYVEHILQKADKYNNELAAQIDNLKTLVQSNQSLLDNLQANEMHMRTLLEDKQTADLHAEMIRHVKRLKKKIFISLSLFDELESEESSNDCGEGLDSESSLSQEINELGASLVSIGNEITSLSVDKLNEIREASFLSQSSCKGSNKELRCWTHCRTSMKYDLQAQELIELRNATELLFQGFNQSDSLTVELIYENHILERGIIAMIQLLF</sequence>
<dbReference type="AlphaFoldDB" id="A0A6J1LGN3"/>
<dbReference type="Proteomes" id="UP000504633">
    <property type="component" value="Unplaced"/>
</dbReference>
<dbReference type="OrthoDB" id="7858812at2759"/>
<evidence type="ECO:0000313" key="3">
    <source>
        <dbReference type="RefSeq" id="XP_023163687.2"/>
    </source>
</evidence>
<dbReference type="OMA" id="CWTHCRT"/>
<accession>A0A6J1LGN3</accession>
<proteinExistence type="predicted"/>
<name>A0A6J1LGN3_DROHY</name>
<feature type="coiled-coil region" evidence="1">
    <location>
        <begin position="20"/>
        <end position="58"/>
    </location>
</feature>
<dbReference type="RefSeq" id="XP_023163687.2">
    <property type="nucleotide sequence ID" value="XM_023307919.2"/>
</dbReference>
<evidence type="ECO:0000313" key="2">
    <source>
        <dbReference type="Proteomes" id="UP000504633"/>
    </source>
</evidence>
<dbReference type="KEGG" id="dhe:111594562"/>
<keyword evidence="2" id="KW-1185">Reference proteome</keyword>
<evidence type="ECO:0000256" key="1">
    <source>
        <dbReference type="SAM" id="Coils"/>
    </source>
</evidence>
<reference evidence="3" key="1">
    <citation type="submission" date="2025-08" db="UniProtKB">
        <authorList>
            <consortium name="RefSeq"/>
        </authorList>
    </citation>
    <scope>IDENTIFICATION</scope>
    <source>
        <strain evidence="3">15085-1641.00</strain>
        <tissue evidence="3">Whole body</tissue>
    </source>
</reference>
<dbReference type="GeneID" id="111594562"/>
<keyword evidence="1" id="KW-0175">Coiled coil</keyword>
<protein>
    <submittedName>
        <fullName evidence="3">Uncharacterized protein LOC111594562</fullName>
    </submittedName>
</protein>
<gene>
    <name evidence="3" type="primary">LOC111594562</name>
</gene>
<organism evidence="2 3">
    <name type="scientific">Drosophila hydei</name>
    <name type="common">Fruit fly</name>
    <dbReference type="NCBI Taxonomy" id="7224"/>
    <lineage>
        <taxon>Eukaryota</taxon>
        <taxon>Metazoa</taxon>
        <taxon>Ecdysozoa</taxon>
        <taxon>Arthropoda</taxon>
        <taxon>Hexapoda</taxon>
        <taxon>Insecta</taxon>
        <taxon>Pterygota</taxon>
        <taxon>Neoptera</taxon>
        <taxon>Endopterygota</taxon>
        <taxon>Diptera</taxon>
        <taxon>Brachycera</taxon>
        <taxon>Muscomorpha</taxon>
        <taxon>Ephydroidea</taxon>
        <taxon>Drosophilidae</taxon>
        <taxon>Drosophila</taxon>
    </lineage>
</organism>